<dbReference type="AlphaFoldDB" id="A0AAW1VGN1"/>
<proteinExistence type="predicted"/>
<protein>
    <submittedName>
        <fullName evidence="2">Uncharacterized protein</fullName>
    </submittedName>
</protein>
<feature type="region of interest" description="Disordered" evidence="1">
    <location>
        <begin position="113"/>
        <end position="137"/>
    </location>
</feature>
<feature type="region of interest" description="Disordered" evidence="1">
    <location>
        <begin position="1"/>
        <end position="25"/>
    </location>
</feature>
<dbReference type="EMBL" id="JBEDUW010000338">
    <property type="protein sequence ID" value="KAK9901046.1"/>
    <property type="molecule type" value="Genomic_DNA"/>
</dbReference>
<accession>A0AAW1VGN1</accession>
<feature type="compositionally biased region" description="Low complexity" evidence="1">
    <location>
        <begin position="113"/>
        <end position="122"/>
    </location>
</feature>
<name>A0AAW1VGN1_RUBAR</name>
<dbReference type="Proteomes" id="UP001457282">
    <property type="component" value="Unassembled WGS sequence"/>
</dbReference>
<feature type="compositionally biased region" description="Polar residues" evidence="1">
    <location>
        <begin position="1"/>
        <end position="19"/>
    </location>
</feature>
<sequence>MAVLNSSIVAHQSQTSPSSALHRAPISGRKPSFNCEATCEIVLTNSKQPQPAALPCLPKCDIALALCTHGTACVPKASATLPSSPATDRQAQTTTVFDLSSLSPPASQTCAQTAAAKATPSSDSISAAPALLPCTPP</sequence>
<evidence type="ECO:0000313" key="3">
    <source>
        <dbReference type="Proteomes" id="UP001457282"/>
    </source>
</evidence>
<evidence type="ECO:0000256" key="1">
    <source>
        <dbReference type="SAM" id="MobiDB-lite"/>
    </source>
</evidence>
<comment type="caution">
    <text evidence="2">The sequence shown here is derived from an EMBL/GenBank/DDBJ whole genome shotgun (WGS) entry which is preliminary data.</text>
</comment>
<gene>
    <name evidence="2" type="ORF">M0R45_002284</name>
</gene>
<evidence type="ECO:0000313" key="2">
    <source>
        <dbReference type="EMBL" id="KAK9901046.1"/>
    </source>
</evidence>
<keyword evidence="3" id="KW-1185">Reference proteome</keyword>
<reference evidence="2 3" key="1">
    <citation type="journal article" date="2023" name="G3 (Bethesda)">
        <title>A chromosome-length genome assembly and annotation of blackberry (Rubus argutus, cv. 'Hillquist').</title>
        <authorList>
            <person name="Bruna T."/>
            <person name="Aryal R."/>
            <person name="Dudchenko O."/>
            <person name="Sargent D.J."/>
            <person name="Mead D."/>
            <person name="Buti M."/>
            <person name="Cavallini A."/>
            <person name="Hytonen T."/>
            <person name="Andres J."/>
            <person name="Pham M."/>
            <person name="Weisz D."/>
            <person name="Mascagni F."/>
            <person name="Usai G."/>
            <person name="Natali L."/>
            <person name="Bassil N."/>
            <person name="Fernandez G.E."/>
            <person name="Lomsadze A."/>
            <person name="Armour M."/>
            <person name="Olukolu B."/>
            <person name="Poorten T."/>
            <person name="Britton C."/>
            <person name="Davik J."/>
            <person name="Ashrafi H."/>
            <person name="Aiden E.L."/>
            <person name="Borodovsky M."/>
            <person name="Worthington M."/>
        </authorList>
    </citation>
    <scope>NUCLEOTIDE SEQUENCE [LARGE SCALE GENOMIC DNA]</scope>
    <source>
        <strain evidence="2">PI 553951</strain>
    </source>
</reference>
<organism evidence="2 3">
    <name type="scientific">Rubus argutus</name>
    <name type="common">Southern blackberry</name>
    <dbReference type="NCBI Taxonomy" id="59490"/>
    <lineage>
        <taxon>Eukaryota</taxon>
        <taxon>Viridiplantae</taxon>
        <taxon>Streptophyta</taxon>
        <taxon>Embryophyta</taxon>
        <taxon>Tracheophyta</taxon>
        <taxon>Spermatophyta</taxon>
        <taxon>Magnoliopsida</taxon>
        <taxon>eudicotyledons</taxon>
        <taxon>Gunneridae</taxon>
        <taxon>Pentapetalae</taxon>
        <taxon>rosids</taxon>
        <taxon>fabids</taxon>
        <taxon>Rosales</taxon>
        <taxon>Rosaceae</taxon>
        <taxon>Rosoideae</taxon>
        <taxon>Rosoideae incertae sedis</taxon>
        <taxon>Rubus</taxon>
    </lineage>
</organism>